<organism evidence="2 3">
    <name type="scientific">Sutcliffiella rhizosphaerae</name>
    <dbReference type="NCBI Taxonomy" id="2880967"/>
    <lineage>
        <taxon>Bacteria</taxon>
        <taxon>Bacillati</taxon>
        <taxon>Bacillota</taxon>
        <taxon>Bacilli</taxon>
        <taxon>Bacillales</taxon>
        <taxon>Bacillaceae</taxon>
        <taxon>Sutcliffiella</taxon>
    </lineage>
</organism>
<keyword evidence="1" id="KW-0472">Membrane</keyword>
<dbReference type="Proteomes" id="UP000789833">
    <property type="component" value="Unassembled WGS sequence"/>
</dbReference>
<protein>
    <submittedName>
        <fullName evidence="2">Uncharacterized protein</fullName>
    </submittedName>
</protein>
<evidence type="ECO:0000313" key="3">
    <source>
        <dbReference type="Proteomes" id="UP000789833"/>
    </source>
</evidence>
<keyword evidence="1" id="KW-0812">Transmembrane</keyword>
<proteinExistence type="predicted"/>
<keyword evidence="3" id="KW-1185">Reference proteome</keyword>
<accession>A0ABN8A5P3</accession>
<name>A0ABN8A5P3_9BACI</name>
<gene>
    <name evidence="2" type="ORF">BACCIP111883_01199</name>
</gene>
<evidence type="ECO:0000313" key="2">
    <source>
        <dbReference type="EMBL" id="CAG9620431.1"/>
    </source>
</evidence>
<comment type="caution">
    <text evidence="2">The sequence shown here is derived from an EMBL/GenBank/DDBJ whole genome shotgun (WGS) entry which is preliminary data.</text>
</comment>
<evidence type="ECO:0000256" key="1">
    <source>
        <dbReference type="SAM" id="Phobius"/>
    </source>
</evidence>
<dbReference type="EMBL" id="CAKJTJ010000004">
    <property type="protein sequence ID" value="CAG9620431.1"/>
    <property type="molecule type" value="Genomic_DNA"/>
</dbReference>
<feature type="transmembrane region" description="Helical" evidence="1">
    <location>
        <begin position="7"/>
        <end position="28"/>
    </location>
</feature>
<keyword evidence="1" id="KW-1133">Transmembrane helix</keyword>
<reference evidence="2 3" key="1">
    <citation type="submission" date="2021-10" db="EMBL/GenBank/DDBJ databases">
        <authorList>
            <person name="Criscuolo A."/>
        </authorList>
    </citation>
    <scope>NUCLEOTIDE SEQUENCE [LARGE SCALE GENOMIC DNA]</scope>
    <source>
        <strain evidence="3">CIP 111883</strain>
    </source>
</reference>
<sequence length="45" mass="5159">MMDRRVILIMGTPLVIFAVSAILFNILWTKVDNSPPRLAKHMVHL</sequence>